<dbReference type="GO" id="GO:0002143">
    <property type="term" value="P:tRNA wobble position uridine thiolation"/>
    <property type="evidence" value="ECO:0007669"/>
    <property type="project" value="TreeGrafter"/>
</dbReference>
<feature type="active site" description="Cysteine persulfide intermediate" evidence="9">
    <location>
        <position position="191"/>
    </location>
</feature>
<evidence type="ECO:0000259" key="11">
    <source>
        <dbReference type="Pfam" id="PF20259"/>
    </source>
</evidence>
<feature type="site" description="Interaction with tRNA" evidence="9">
    <location>
        <position position="330"/>
    </location>
</feature>
<comment type="catalytic activity">
    <reaction evidence="8 9">
        <text>S-sulfanyl-L-cysteinyl-[protein] + uridine(34) in tRNA + AH2 + ATP = 2-thiouridine(34) in tRNA + L-cysteinyl-[protein] + A + AMP + diphosphate + H(+)</text>
        <dbReference type="Rhea" id="RHEA:47032"/>
        <dbReference type="Rhea" id="RHEA-COMP:10131"/>
        <dbReference type="Rhea" id="RHEA-COMP:11726"/>
        <dbReference type="Rhea" id="RHEA-COMP:11727"/>
        <dbReference type="Rhea" id="RHEA-COMP:11728"/>
        <dbReference type="ChEBI" id="CHEBI:13193"/>
        <dbReference type="ChEBI" id="CHEBI:15378"/>
        <dbReference type="ChEBI" id="CHEBI:17499"/>
        <dbReference type="ChEBI" id="CHEBI:29950"/>
        <dbReference type="ChEBI" id="CHEBI:30616"/>
        <dbReference type="ChEBI" id="CHEBI:33019"/>
        <dbReference type="ChEBI" id="CHEBI:61963"/>
        <dbReference type="ChEBI" id="CHEBI:65315"/>
        <dbReference type="ChEBI" id="CHEBI:87170"/>
        <dbReference type="ChEBI" id="CHEBI:456215"/>
        <dbReference type="EC" id="2.8.1.13"/>
    </reaction>
</comment>
<dbReference type="SUPFAM" id="SSF52402">
    <property type="entry name" value="Adenine nucleotide alpha hydrolases-like"/>
    <property type="match status" value="1"/>
</dbReference>
<feature type="site" description="Interaction with tRNA" evidence="9">
    <location>
        <position position="119"/>
    </location>
</feature>
<dbReference type="Pfam" id="PF20259">
    <property type="entry name" value="tRNA_Me_trans_M"/>
    <property type="match status" value="1"/>
</dbReference>
<dbReference type="Gene3D" id="2.40.30.10">
    <property type="entry name" value="Translation factors"/>
    <property type="match status" value="1"/>
</dbReference>
<dbReference type="NCBIfam" id="TIGR00420">
    <property type="entry name" value="trmU"/>
    <property type="match status" value="1"/>
</dbReference>
<keyword evidence="4 9" id="KW-0547">Nucleotide-binding</keyword>
<evidence type="ECO:0000256" key="6">
    <source>
        <dbReference type="ARBA" id="ARBA00022884"/>
    </source>
</evidence>
<feature type="region of interest" description="Interaction with tRNA" evidence="9">
    <location>
        <begin position="141"/>
        <end position="143"/>
    </location>
</feature>
<keyword evidence="2 9" id="KW-0808">Transferase</keyword>
<feature type="binding site" evidence="9">
    <location>
        <position position="32"/>
    </location>
    <ligand>
        <name>ATP</name>
        <dbReference type="ChEBI" id="CHEBI:30616"/>
    </ligand>
</feature>
<dbReference type="AlphaFoldDB" id="A0A7C1N9U3"/>
<evidence type="ECO:0000259" key="10">
    <source>
        <dbReference type="Pfam" id="PF20258"/>
    </source>
</evidence>
<proteinExistence type="inferred from homology"/>
<dbReference type="GO" id="GO:0005524">
    <property type="term" value="F:ATP binding"/>
    <property type="evidence" value="ECO:0007669"/>
    <property type="project" value="UniProtKB-KW"/>
</dbReference>
<accession>A0A7C1N9U3</accession>
<dbReference type="Pfam" id="PF03054">
    <property type="entry name" value="tRNA_Me_trans"/>
    <property type="match status" value="1"/>
</dbReference>
<evidence type="ECO:0000256" key="5">
    <source>
        <dbReference type="ARBA" id="ARBA00022840"/>
    </source>
</evidence>
<reference evidence="12" key="1">
    <citation type="journal article" date="2020" name="mSystems">
        <title>Genome- and Community-Level Interaction Insights into Carbon Utilization and Element Cycling Functions of Hydrothermarchaeota in Hydrothermal Sediment.</title>
        <authorList>
            <person name="Zhou Z."/>
            <person name="Liu Y."/>
            <person name="Xu W."/>
            <person name="Pan J."/>
            <person name="Luo Z.H."/>
            <person name="Li M."/>
        </authorList>
    </citation>
    <scope>NUCLEOTIDE SEQUENCE [LARGE SCALE GENOMIC DNA]</scope>
    <source>
        <strain evidence="12">SpSt-265</strain>
        <strain evidence="13">SpSt-465</strain>
    </source>
</reference>
<comment type="caution">
    <text evidence="12">The sequence shown here is derived from an EMBL/GenBank/DDBJ whole genome shotgun (WGS) entry which is preliminary data.</text>
</comment>
<keyword evidence="6 9" id="KW-0694">RNA-binding</keyword>
<dbReference type="PANTHER" id="PTHR11933">
    <property type="entry name" value="TRNA 5-METHYLAMINOMETHYL-2-THIOURIDYLATE -METHYLTRANSFERASE"/>
    <property type="match status" value="1"/>
</dbReference>
<dbReference type="NCBIfam" id="NF001138">
    <property type="entry name" value="PRK00143.1"/>
    <property type="match status" value="1"/>
</dbReference>
<evidence type="ECO:0000256" key="7">
    <source>
        <dbReference type="ARBA" id="ARBA00023157"/>
    </source>
</evidence>
<dbReference type="GO" id="GO:0005737">
    <property type="term" value="C:cytoplasm"/>
    <property type="evidence" value="ECO:0007669"/>
    <property type="project" value="UniProtKB-SubCell"/>
</dbReference>
<comment type="function">
    <text evidence="9">Catalyzes the 2-thiolation of uridine at the wobble position (U34) of tRNA, leading to the formation of s(2)U34.</text>
</comment>
<keyword evidence="9" id="KW-0963">Cytoplasm</keyword>
<keyword evidence="5 9" id="KW-0067">ATP-binding</keyword>
<evidence type="ECO:0000256" key="8">
    <source>
        <dbReference type="ARBA" id="ARBA00051542"/>
    </source>
</evidence>
<keyword evidence="1 9" id="KW-0820">tRNA-binding</keyword>
<feature type="region of interest" description="Interaction with tRNA" evidence="9">
    <location>
        <begin position="297"/>
        <end position="298"/>
    </location>
</feature>
<evidence type="ECO:0000256" key="9">
    <source>
        <dbReference type="HAMAP-Rule" id="MF_00144"/>
    </source>
</evidence>
<evidence type="ECO:0000256" key="2">
    <source>
        <dbReference type="ARBA" id="ARBA00022679"/>
    </source>
</evidence>
<dbReference type="InterPro" id="IPR046884">
    <property type="entry name" value="MnmA-like_central"/>
</dbReference>
<name>A0A7C1N9U3_UNCW3</name>
<dbReference type="EMBL" id="DSTU01000007">
    <property type="protein sequence ID" value="HFJ54231.1"/>
    <property type="molecule type" value="Genomic_DNA"/>
</dbReference>
<evidence type="ECO:0000256" key="4">
    <source>
        <dbReference type="ARBA" id="ARBA00022741"/>
    </source>
</evidence>
<evidence type="ECO:0000256" key="1">
    <source>
        <dbReference type="ARBA" id="ARBA00022555"/>
    </source>
</evidence>
<evidence type="ECO:0000256" key="3">
    <source>
        <dbReference type="ARBA" id="ARBA00022694"/>
    </source>
</evidence>
<dbReference type="PANTHER" id="PTHR11933:SF5">
    <property type="entry name" value="MITOCHONDRIAL TRNA-SPECIFIC 2-THIOURIDYLASE 1"/>
    <property type="match status" value="1"/>
</dbReference>
<organism evidence="12">
    <name type="scientific">candidate division WOR-3 bacterium</name>
    <dbReference type="NCBI Taxonomy" id="2052148"/>
    <lineage>
        <taxon>Bacteria</taxon>
        <taxon>Bacteria division WOR-3</taxon>
    </lineage>
</organism>
<keyword evidence="3 9" id="KW-0819">tRNA processing</keyword>
<dbReference type="Pfam" id="PF20258">
    <property type="entry name" value="tRNA_Me_trans_C"/>
    <property type="match status" value="1"/>
</dbReference>
<dbReference type="InterPro" id="IPR046885">
    <property type="entry name" value="MnmA-like_C"/>
</dbReference>
<gene>
    <name evidence="9 12" type="primary">mnmA</name>
    <name evidence="12" type="ORF">ENP94_03705</name>
    <name evidence="13" type="ORF">ENS16_06040</name>
</gene>
<comment type="similarity">
    <text evidence="9">Belongs to the MnmA/TRMU family.</text>
</comment>
<dbReference type="CDD" id="cd01998">
    <property type="entry name" value="MnmA_TRMU-like"/>
    <property type="match status" value="1"/>
</dbReference>
<feature type="active site" description="Nucleophile" evidence="9">
    <location>
        <position position="94"/>
    </location>
</feature>
<sequence>MRVVVALSGGVDSAVAAALLKAQGYEVIGVHLLLAECDSLCCGSAGALNAQRVAAALGIPFYVLNLKTEFRRMVVEPFIAEYSSGRTPNPCIECNRRIKFEILRHRAAQLGAGLIATGHYSRVVRDEAGVFHLLKGVDPRKDQSYFLYTLNQEQLAGLLLPLGDYEKKQVRQRAWELGLPNAEREESQEICFIPDNDYAGFLKKRRPELFQPGPVYDTAGRLLGEHKGIVNFTIGQRKGLRMAFGDRRYVVKIDARQHAIYLGSEAEVYQTQVWAENINWISGRAPAGTVRVWAKVRYQGAGGPALVEPLPEGRVYVKFDQPQWAPTPGQAVVFWQDDEVLGGGTIEQSKP</sequence>
<dbReference type="FunFam" id="3.40.50.620:FF:000115">
    <property type="entry name" value="tRNA-specific 2-thiouridylase MnmA"/>
    <property type="match status" value="1"/>
</dbReference>
<dbReference type="EMBL" id="DSLG01000004">
    <property type="protein sequence ID" value="HEA87099.1"/>
    <property type="molecule type" value="Genomic_DNA"/>
</dbReference>
<evidence type="ECO:0000313" key="12">
    <source>
        <dbReference type="EMBL" id="HEA87099.1"/>
    </source>
</evidence>
<protein>
    <recommendedName>
        <fullName evidence="9">tRNA-specific 2-thiouridylase MnmA</fullName>
        <ecNumber evidence="9">2.8.1.13</ecNumber>
    </recommendedName>
</protein>
<keyword evidence="7 9" id="KW-1015">Disulfide bond</keyword>
<dbReference type="InterPro" id="IPR004506">
    <property type="entry name" value="MnmA-like"/>
</dbReference>
<feature type="binding site" evidence="9">
    <location>
        <position position="118"/>
    </location>
    <ligand>
        <name>ATP</name>
        <dbReference type="ChEBI" id="CHEBI:30616"/>
    </ligand>
</feature>
<dbReference type="EC" id="2.8.1.13" evidence="9"/>
<dbReference type="GO" id="GO:0103016">
    <property type="term" value="F:tRNA-uridine 2-sulfurtransferase activity"/>
    <property type="evidence" value="ECO:0007669"/>
    <property type="project" value="UniProtKB-EC"/>
</dbReference>
<dbReference type="InterPro" id="IPR023382">
    <property type="entry name" value="MnmA-like_central_sf"/>
</dbReference>
<feature type="binding site" evidence="9">
    <location>
        <begin position="6"/>
        <end position="13"/>
    </location>
    <ligand>
        <name>ATP</name>
        <dbReference type="ChEBI" id="CHEBI:30616"/>
    </ligand>
</feature>
<dbReference type="Gene3D" id="2.30.30.280">
    <property type="entry name" value="Adenine nucleotide alpha hydrolases-like domains"/>
    <property type="match status" value="1"/>
</dbReference>
<feature type="disulfide bond" description="Alternate" evidence="9">
    <location>
        <begin position="94"/>
        <end position="191"/>
    </location>
</feature>
<evidence type="ECO:0000313" key="13">
    <source>
        <dbReference type="EMBL" id="HFJ54231.1"/>
    </source>
</evidence>
<comment type="subcellular location">
    <subcellularLocation>
        <location evidence="9">Cytoplasm</location>
    </subcellularLocation>
</comment>
<feature type="domain" description="tRNA-specific 2-thiouridylase MnmA-like C-terminal" evidence="10">
    <location>
        <begin position="273"/>
        <end position="346"/>
    </location>
</feature>
<dbReference type="GO" id="GO:0000049">
    <property type="term" value="F:tRNA binding"/>
    <property type="evidence" value="ECO:0007669"/>
    <property type="project" value="UniProtKB-KW"/>
</dbReference>
<dbReference type="HAMAP" id="MF_00144">
    <property type="entry name" value="tRNA_thiouridyl_MnmA"/>
    <property type="match status" value="1"/>
</dbReference>
<dbReference type="Gene3D" id="3.40.50.620">
    <property type="entry name" value="HUPs"/>
    <property type="match status" value="1"/>
</dbReference>
<dbReference type="InterPro" id="IPR014729">
    <property type="entry name" value="Rossmann-like_a/b/a_fold"/>
</dbReference>
<comment type="caution">
    <text evidence="9">Lacks conserved residue(s) required for the propagation of feature annotation.</text>
</comment>
<feature type="domain" description="tRNA-specific 2-thiouridylase MnmA-like central" evidence="11">
    <location>
        <begin position="201"/>
        <end position="263"/>
    </location>
</feature>